<keyword evidence="1" id="KW-0812">Transmembrane</keyword>
<feature type="transmembrane region" description="Helical" evidence="1">
    <location>
        <begin position="133"/>
        <end position="153"/>
    </location>
</feature>
<evidence type="ECO:0000313" key="2">
    <source>
        <dbReference type="EMBL" id="UOE36811.1"/>
    </source>
</evidence>
<dbReference type="RefSeq" id="WP_243521028.1">
    <property type="nucleotide sequence ID" value="NZ_CP094538.1"/>
</dbReference>
<dbReference type="Proteomes" id="UP000831390">
    <property type="component" value="Plasmid unnamed4"/>
</dbReference>
<sequence length="187" mass="19788">MAALASRIPGRFGVLLLLSLGALLGSCWSERLAFAFQPTLAAQATSPDVIQPPARVLPAATPRDSTALLTPTVLSRHPRRAGLFATGHDRQQSLPAIAQRVGRIHTRPRVHRTPAGSIRRPSLAHGADKYERYLYTGLVSVGVGLLCLIAALVLLSGLLALAGLGAILPGFFLMATGWNGDGHWSYG</sequence>
<organism evidence="2 3">
    <name type="scientific">Hymenobacter monticola</name>
    <dbReference type="NCBI Taxonomy" id="1705399"/>
    <lineage>
        <taxon>Bacteria</taxon>
        <taxon>Pseudomonadati</taxon>
        <taxon>Bacteroidota</taxon>
        <taxon>Cytophagia</taxon>
        <taxon>Cytophagales</taxon>
        <taxon>Hymenobacteraceae</taxon>
        <taxon>Hymenobacter</taxon>
    </lineage>
</organism>
<proteinExistence type="predicted"/>
<keyword evidence="1" id="KW-1133">Transmembrane helix</keyword>
<keyword evidence="2" id="KW-0614">Plasmid</keyword>
<geneLocation type="plasmid" evidence="2 3">
    <name>unnamed4</name>
</geneLocation>
<accession>A0ABY4BGE3</accession>
<feature type="transmembrane region" description="Helical" evidence="1">
    <location>
        <begin position="158"/>
        <end position="178"/>
    </location>
</feature>
<evidence type="ECO:0000256" key="1">
    <source>
        <dbReference type="SAM" id="Phobius"/>
    </source>
</evidence>
<reference evidence="2 3" key="1">
    <citation type="submission" date="2022-03" db="EMBL/GenBank/DDBJ databases">
        <title>Hymenobactersp. isolated from the air.</title>
        <authorList>
            <person name="Won M."/>
            <person name="Kwon S.-W."/>
        </authorList>
    </citation>
    <scope>NUCLEOTIDE SEQUENCE [LARGE SCALE GENOMIC DNA]</scope>
    <source>
        <strain evidence="2 3">KACC 22596</strain>
        <plasmid evidence="2 3">unnamed4</plasmid>
    </source>
</reference>
<protein>
    <submittedName>
        <fullName evidence="2">Uncharacterized protein</fullName>
    </submittedName>
</protein>
<evidence type="ECO:0000313" key="3">
    <source>
        <dbReference type="Proteomes" id="UP000831390"/>
    </source>
</evidence>
<name>A0ABY4BGE3_9BACT</name>
<gene>
    <name evidence="2" type="ORF">MTP16_25375</name>
</gene>
<dbReference type="EMBL" id="CP094538">
    <property type="protein sequence ID" value="UOE36811.1"/>
    <property type="molecule type" value="Genomic_DNA"/>
</dbReference>
<keyword evidence="1" id="KW-0472">Membrane</keyword>
<keyword evidence="3" id="KW-1185">Reference proteome</keyword>
<dbReference type="PROSITE" id="PS51257">
    <property type="entry name" value="PROKAR_LIPOPROTEIN"/>
    <property type="match status" value="1"/>
</dbReference>